<dbReference type="EMBL" id="FXYH01000018">
    <property type="protein sequence ID" value="SMX48743.1"/>
    <property type="molecule type" value="Genomic_DNA"/>
</dbReference>
<dbReference type="OrthoDB" id="5242066at2"/>
<organism evidence="3 4">
    <name type="scientific">Pelagimonas varians</name>
    <dbReference type="NCBI Taxonomy" id="696760"/>
    <lineage>
        <taxon>Bacteria</taxon>
        <taxon>Pseudomonadati</taxon>
        <taxon>Pseudomonadota</taxon>
        <taxon>Alphaproteobacteria</taxon>
        <taxon>Rhodobacterales</taxon>
        <taxon>Roseobacteraceae</taxon>
        <taxon>Pelagimonas</taxon>
    </lineage>
</organism>
<protein>
    <submittedName>
        <fullName evidence="3">XdhC and CoxI family protein</fullName>
    </submittedName>
</protein>
<evidence type="ECO:0000259" key="2">
    <source>
        <dbReference type="Pfam" id="PF13478"/>
    </source>
</evidence>
<evidence type="ECO:0000313" key="3">
    <source>
        <dbReference type="EMBL" id="SMX48743.1"/>
    </source>
</evidence>
<dbReference type="RefSeq" id="WP_097806370.1">
    <property type="nucleotide sequence ID" value="NZ_CBDIHF020000004.1"/>
</dbReference>
<dbReference type="InterPro" id="IPR052698">
    <property type="entry name" value="MoCofactor_Util/Proc"/>
</dbReference>
<dbReference type="Proteomes" id="UP000220836">
    <property type="component" value="Unassembled WGS sequence"/>
</dbReference>
<accession>A0A238L0Y1</accession>
<evidence type="ECO:0000313" key="4">
    <source>
        <dbReference type="Proteomes" id="UP000220836"/>
    </source>
</evidence>
<evidence type="ECO:0000259" key="1">
    <source>
        <dbReference type="Pfam" id="PF02625"/>
    </source>
</evidence>
<dbReference type="AlphaFoldDB" id="A0A238L0Y1"/>
<dbReference type="Pfam" id="PF02625">
    <property type="entry name" value="XdhC_CoxI"/>
    <property type="match status" value="1"/>
</dbReference>
<feature type="domain" description="XdhC- CoxI" evidence="1">
    <location>
        <begin position="19"/>
        <end position="83"/>
    </location>
</feature>
<dbReference type="PANTHER" id="PTHR30388:SF6">
    <property type="entry name" value="XANTHINE DEHYDROGENASE SUBUNIT A-RELATED"/>
    <property type="match status" value="1"/>
</dbReference>
<dbReference type="InterPro" id="IPR027051">
    <property type="entry name" value="XdhC_Rossmann_dom"/>
</dbReference>
<keyword evidence="4" id="KW-1185">Reference proteome</keyword>
<dbReference type="Pfam" id="PF13478">
    <property type="entry name" value="XdhC_C"/>
    <property type="match status" value="1"/>
</dbReference>
<gene>
    <name evidence="3" type="ORF">PEV8663_03937</name>
</gene>
<dbReference type="InterPro" id="IPR003777">
    <property type="entry name" value="XdhC_CoxI"/>
</dbReference>
<name>A0A238L0Y1_9RHOB</name>
<sequence length="272" mass="28605">MIRAELTNPEIADLAQHLRDKGEPFAIATVIRTLGATAAKPGAKALLDADGTILQGWIGGGCVRGALARATKRAMAENAPQFISLHPQDLLDERGISPGDDVEGVRFARNGCPSKGSMDIFIELVTPMPELLVYGDAPVAQSLMGLGAHFQWAVLSGNPDCAPPPLSSGSNRMIVIATQGKNDLASLKAALAAECTFIAFVGSRRKFSALSEKLRQDGIAEADIARVQAPAGLAIGAVTPDEIALSIMAQLTAERRRHQRDAQPAPESGDPQ</sequence>
<reference evidence="3 4" key="1">
    <citation type="submission" date="2017-05" db="EMBL/GenBank/DDBJ databases">
        <authorList>
            <person name="Song R."/>
            <person name="Chenine A.L."/>
            <person name="Ruprecht R.M."/>
        </authorList>
    </citation>
    <scope>NUCLEOTIDE SEQUENCE [LARGE SCALE GENOMIC DNA]</scope>
    <source>
        <strain evidence="3 4">CECT 8663</strain>
    </source>
</reference>
<feature type="domain" description="XdhC Rossmann" evidence="2">
    <location>
        <begin position="131"/>
        <end position="251"/>
    </location>
</feature>
<dbReference type="Gene3D" id="3.40.50.720">
    <property type="entry name" value="NAD(P)-binding Rossmann-like Domain"/>
    <property type="match status" value="1"/>
</dbReference>
<dbReference type="PANTHER" id="PTHR30388">
    <property type="entry name" value="ALDEHYDE OXIDOREDUCTASE MOLYBDENUM COFACTOR ASSEMBLY PROTEIN"/>
    <property type="match status" value="1"/>
</dbReference>
<proteinExistence type="predicted"/>